<dbReference type="Pfam" id="PF02570">
    <property type="entry name" value="CbiC"/>
    <property type="match status" value="1"/>
</dbReference>
<feature type="compositionally biased region" description="Basic and acidic residues" evidence="5">
    <location>
        <begin position="1"/>
        <end position="14"/>
    </location>
</feature>
<name>A0ABV4YCK4_9CYAN</name>
<dbReference type="InterPro" id="IPR003722">
    <property type="entry name" value="Cbl_synth_CobH/CbiC"/>
</dbReference>
<dbReference type="CDD" id="cd00592">
    <property type="entry name" value="HTH_MerR-like"/>
    <property type="match status" value="1"/>
</dbReference>
<dbReference type="EC" id="5.4.99.61" evidence="7"/>
<dbReference type="InterPro" id="IPR036588">
    <property type="entry name" value="CobH/CbiC_sf"/>
</dbReference>
<evidence type="ECO:0000256" key="3">
    <source>
        <dbReference type="ARBA" id="ARBA00022573"/>
    </source>
</evidence>
<evidence type="ECO:0000256" key="4">
    <source>
        <dbReference type="ARBA" id="ARBA00023235"/>
    </source>
</evidence>
<dbReference type="Pfam" id="PF13411">
    <property type="entry name" value="MerR_1"/>
    <property type="match status" value="1"/>
</dbReference>
<evidence type="ECO:0000313" key="8">
    <source>
        <dbReference type="Proteomes" id="UP001576776"/>
    </source>
</evidence>
<evidence type="ECO:0000259" key="6">
    <source>
        <dbReference type="PROSITE" id="PS50937"/>
    </source>
</evidence>
<evidence type="ECO:0000256" key="2">
    <source>
        <dbReference type="ARBA" id="ARBA00009774"/>
    </source>
</evidence>
<reference evidence="7 8" key="1">
    <citation type="submission" date="2024-09" db="EMBL/GenBank/DDBJ databases">
        <title>Floridaenema gen nov. (Aerosakkonemataceae, Aerosakkonematales ord. nov., Cyanobacteria) from benthic tropical and subtropical fresh waters, with the description of four new species.</title>
        <authorList>
            <person name="Moretto J.A."/>
            <person name="Berthold D.E."/>
            <person name="Lefler F.W."/>
            <person name="Huang I.-S."/>
            <person name="Laughinghouse H. IV."/>
        </authorList>
    </citation>
    <scope>NUCLEOTIDE SEQUENCE [LARGE SCALE GENOMIC DNA]</scope>
    <source>
        <strain evidence="7 8">BLCC-F154</strain>
    </source>
</reference>
<dbReference type="Proteomes" id="UP001576776">
    <property type="component" value="Unassembled WGS sequence"/>
</dbReference>
<dbReference type="PROSITE" id="PS50937">
    <property type="entry name" value="HTH_MERR_2"/>
    <property type="match status" value="1"/>
</dbReference>
<sequence>MIRKAEKQKSRVEENSVGAGLAENPVSKTEESTTKPAPTNSLRAGLSIYSVGVVNSMEKPAPTSQNSPNPNNLTIHELTQLVGDEVTPRMVRHYHQLGLMPQPVRSPSNYRLYSEQDVQRLKRIVALKRQGFQLSHIHKLLEVEPESEKETLMTQLQQQYRTVMQQITQLRQTATALEGLIGRDQDCEIVQSEALSQLKQLEVEAQVGLSGLELLWNNLDAEVHAHPEAFQESLQRLLPDLSDRSEIEIDLLSQLVLACGDVSLVPFVCLSKSPEQNAIAAARQALKTGCAIVADTTMVATSLDRTRLTHLSCRVETLIDNPHIHNATEVEEEFWRNHPLQEKVNQLPKGCIIVIGYAPSMLIAISEAVNKGAINPALIIGMPIGFSHAPAAKRQLMKSAIPYITIKGTIGGGLLAATTLNSLVASLLSKPDCHCYLKKGTGD</sequence>
<dbReference type="Gene3D" id="3.40.50.10230">
    <property type="entry name" value="Cobalamin biosynthesis CobH/CbiC, precorrin-8X methylmutase"/>
    <property type="match status" value="1"/>
</dbReference>
<evidence type="ECO:0000256" key="5">
    <source>
        <dbReference type="SAM" id="MobiDB-lite"/>
    </source>
</evidence>
<dbReference type="InterPro" id="IPR000551">
    <property type="entry name" value="MerR-type_HTH_dom"/>
</dbReference>
<keyword evidence="3" id="KW-0169">Cobalamin biosynthesis</keyword>
<dbReference type="EMBL" id="JBHFNS010000046">
    <property type="protein sequence ID" value="MFB2935848.1"/>
    <property type="molecule type" value="Genomic_DNA"/>
</dbReference>
<dbReference type="GO" id="GO:0016993">
    <property type="term" value="F:precorrin-8X methylmutase activity"/>
    <property type="evidence" value="ECO:0007669"/>
    <property type="project" value="UniProtKB-EC"/>
</dbReference>
<evidence type="ECO:0000313" key="7">
    <source>
        <dbReference type="EMBL" id="MFB2935848.1"/>
    </source>
</evidence>
<gene>
    <name evidence="7" type="ORF">ACE1B6_11400</name>
</gene>
<comment type="pathway">
    <text evidence="1">Cofactor biosynthesis; adenosylcobalamin biosynthesis.</text>
</comment>
<dbReference type="InterPro" id="IPR009061">
    <property type="entry name" value="DNA-bd_dom_put_sf"/>
</dbReference>
<dbReference type="Gene3D" id="1.10.1660.10">
    <property type="match status" value="1"/>
</dbReference>
<comment type="similarity">
    <text evidence="2">Belongs to the CobH/CbiC family.</text>
</comment>
<feature type="domain" description="HTH merR-type" evidence="6">
    <location>
        <begin position="72"/>
        <end position="143"/>
    </location>
</feature>
<dbReference type="SUPFAM" id="SSF63965">
    <property type="entry name" value="Precorrin-8X methylmutase CbiC/CobH"/>
    <property type="match status" value="1"/>
</dbReference>
<keyword evidence="8" id="KW-1185">Reference proteome</keyword>
<protein>
    <submittedName>
        <fullName evidence="7">Precorrin-8X methylmutase</fullName>
        <ecNumber evidence="7">5.4.99.61</ecNumber>
    </submittedName>
</protein>
<accession>A0ABV4YCK4</accession>
<dbReference type="SUPFAM" id="SSF46955">
    <property type="entry name" value="Putative DNA-binding domain"/>
    <property type="match status" value="1"/>
</dbReference>
<dbReference type="PANTHER" id="PTHR43588">
    <property type="entry name" value="COBALT-PRECORRIN-8 METHYLMUTASE"/>
    <property type="match status" value="1"/>
</dbReference>
<dbReference type="SMART" id="SM00422">
    <property type="entry name" value="HTH_MERR"/>
    <property type="match status" value="1"/>
</dbReference>
<proteinExistence type="inferred from homology"/>
<comment type="caution">
    <text evidence="7">The sequence shown here is derived from an EMBL/GenBank/DDBJ whole genome shotgun (WGS) entry which is preliminary data.</text>
</comment>
<evidence type="ECO:0000256" key="1">
    <source>
        <dbReference type="ARBA" id="ARBA00004953"/>
    </source>
</evidence>
<dbReference type="RefSeq" id="WP_413257350.1">
    <property type="nucleotide sequence ID" value="NZ_JBHFNS010000046.1"/>
</dbReference>
<keyword evidence="4 7" id="KW-0413">Isomerase</keyword>
<feature type="region of interest" description="Disordered" evidence="5">
    <location>
        <begin position="1"/>
        <end position="42"/>
    </location>
</feature>
<organism evidence="7 8">
    <name type="scientific">Floridaenema fluviatile BLCC-F154</name>
    <dbReference type="NCBI Taxonomy" id="3153640"/>
    <lineage>
        <taxon>Bacteria</taxon>
        <taxon>Bacillati</taxon>
        <taxon>Cyanobacteriota</taxon>
        <taxon>Cyanophyceae</taxon>
        <taxon>Oscillatoriophycideae</taxon>
        <taxon>Aerosakkonematales</taxon>
        <taxon>Aerosakkonemataceae</taxon>
        <taxon>Floridanema</taxon>
        <taxon>Floridanema fluviatile</taxon>
    </lineage>
</organism>
<dbReference type="PANTHER" id="PTHR43588:SF1">
    <property type="entry name" value="COBALT-PRECORRIN-8 METHYLMUTASE"/>
    <property type="match status" value="1"/>
</dbReference>